<proteinExistence type="predicted"/>
<evidence type="ECO:0000313" key="2">
    <source>
        <dbReference type="Proteomes" id="UP000237684"/>
    </source>
</evidence>
<accession>A0A2S8SNW0</accession>
<dbReference type="Proteomes" id="UP000237684">
    <property type="component" value="Unassembled WGS sequence"/>
</dbReference>
<reference evidence="1 2" key="1">
    <citation type="journal article" date="2018" name="Syst. Appl. Microbiol.">
        <title>Abditibacterium utsteinense sp. nov., the first cultivated member of candidate phylum FBP, isolated from ice-free Antarctic soil samples.</title>
        <authorList>
            <person name="Tahon G."/>
            <person name="Tytgat B."/>
            <person name="Lebbe L."/>
            <person name="Carlier A."/>
            <person name="Willems A."/>
        </authorList>
    </citation>
    <scope>NUCLEOTIDE SEQUENCE [LARGE SCALE GENOMIC DNA]</scope>
    <source>
        <strain evidence="1 2">LMG 29911</strain>
    </source>
</reference>
<dbReference type="RefSeq" id="WP_106381360.1">
    <property type="nucleotide sequence ID" value="NZ_NIGF01000032.1"/>
</dbReference>
<comment type="caution">
    <text evidence="1">The sequence shown here is derived from an EMBL/GenBank/DDBJ whole genome shotgun (WGS) entry which is preliminary data.</text>
</comment>
<dbReference type="InParanoid" id="A0A2S8SNW0"/>
<evidence type="ECO:0000313" key="1">
    <source>
        <dbReference type="EMBL" id="PQV62482.1"/>
    </source>
</evidence>
<dbReference type="AlphaFoldDB" id="A0A2S8SNW0"/>
<name>A0A2S8SNW0_9BACT</name>
<keyword evidence="2" id="KW-1185">Reference proteome</keyword>
<organism evidence="1 2">
    <name type="scientific">Abditibacterium utsteinense</name>
    <dbReference type="NCBI Taxonomy" id="1960156"/>
    <lineage>
        <taxon>Bacteria</taxon>
        <taxon>Pseudomonadati</taxon>
        <taxon>Abditibacteriota</taxon>
        <taxon>Abditibacteriia</taxon>
        <taxon>Abditibacteriales</taxon>
        <taxon>Abditibacteriaceae</taxon>
        <taxon>Abditibacterium</taxon>
    </lineage>
</organism>
<dbReference type="EMBL" id="NIGF01000032">
    <property type="protein sequence ID" value="PQV62482.1"/>
    <property type="molecule type" value="Genomic_DNA"/>
</dbReference>
<sequence>MRICILGEYFYLDNTGGLGAVLSDLVRQQEDQRDDLPSEVFTSRILFEGEAGELPRHEDRDGDK</sequence>
<gene>
    <name evidence="1" type="ORF">B1R32_13211</name>
</gene>
<protein>
    <submittedName>
        <fullName evidence="1">Uncharacterized protein</fullName>
    </submittedName>
</protein>